<dbReference type="Gene3D" id="3.40.50.150">
    <property type="entry name" value="Vaccinia Virus protein VP39"/>
    <property type="match status" value="1"/>
</dbReference>
<evidence type="ECO:0000259" key="5">
    <source>
        <dbReference type="Pfam" id="PF00891"/>
    </source>
</evidence>
<evidence type="ECO:0000259" key="6">
    <source>
        <dbReference type="Pfam" id="PF08100"/>
    </source>
</evidence>
<organism evidence="7">
    <name type="scientific">Streptomyces alboflavus</name>
    <dbReference type="NCBI Taxonomy" id="67267"/>
    <lineage>
        <taxon>Bacteria</taxon>
        <taxon>Bacillati</taxon>
        <taxon>Actinomycetota</taxon>
        <taxon>Actinomycetes</taxon>
        <taxon>Kitasatosporales</taxon>
        <taxon>Streptomycetaceae</taxon>
        <taxon>Streptomyces</taxon>
    </lineage>
</organism>
<feature type="domain" description="O-methyltransferase dimerisation" evidence="6">
    <location>
        <begin position="19"/>
        <end position="89"/>
    </location>
</feature>
<evidence type="ECO:0000256" key="2">
    <source>
        <dbReference type="ARBA" id="ARBA00022679"/>
    </source>
</evidence>
<dbReference type="InterPro" id="IPR001077">
    <property type="entry name" value="COMT_C"/>
</dbReference>
<evidence type="ECO:0000313" key="7">
    <source>
        <dbReference type="EMBL" id="AZL49195.1"/>
    </source>
</evidence>
<name>A0A3S8TMF5_9ACTN</name>
<evidence type="ECO:0000256" key="4">
    <source>
        <dbReference type="PIRSR" id="PIRSR005739-1"/>
    </source>
</evidence>
<accession>A0A3S8TMF5</accession>
<feature type="active site" description="Proton acceptor" evidence="4">
    <location>
        <position position="252"/>
    </location>
</feature>
<dbReference type="PANTHER" id="PTHR43712:SF2">
    <property type="entry name" value="O-METHYLTRANSFERASE CICE"/>
    <property type="match status" value="1"/>
</dbReference>
<dbReference type="GO" id="GO:0032259">
    <property type="term" value="P:methylation"/>
    <property type="evidence" value="ECO:0007669"/>
    <property type="project" value="UniProtKB-KW"/>
</dbReference>
<evidence type="ECO:0000256" key="1">
    <source>
        <dbReference type="ARBA" id="ARBA00022603"/>
    </source>
</evidence>
<dbReference type="CDD" id="cd02440">
    <property type="entry name" value="AdoMet_MTases"/>
    <property type="match status" value="1"/>
</dbReference>
<dbReference type="SUPFAM" id="SSF46785">
    <property type="entry name" value="Winged helix' DNA-binding domain"/>
    <property type="match status" value="1"/>
</dbReference>
<feature type="domain" description="O-methyltransferase C-terminal" evidence="5">
    <location>
        <begin position="116"/>
        <end position="323"/>
    </location>
</feature>
<dbReference type="GO" id="GO:0008171">
    <property type="term" value="F:O-methyltransferase activity"/>
    <property type="evidence" value="ECO:0007669"/>
    <property type="project" value="InterPro"/>
</dbReference>
<protein>
    <submittedName>
        <fullName evidence="7">Methyltransferase</fullName>
    </submittedName>
</protein>
<dbReference type="PIRSF" id="PIRSF005739">
    <property type="entry name" value="O-mtase"/>
    <property type="match status" value="1"/>
</dbReference>
<dbReference type="Pfam" id="PF08100">
    <property type="entry name" value="Dimerisation"/>
    <property type="match status" value="1"/>
</dbReference>
<dbReference type="InterPro" id="IPR012967">
    <property type="entry name" value="COMT_dimerisation"/>
</dbReference>
<dbReference type="InterPro" id="IPR036390">
    <property type="entry name" value="WH_DNA-bd_sf"/>
</dbReference>
<keyword evidence="1 7" id="KW-0489">Methyltransferase</keyword>
<dbReference type="SUPFAM" id="SSF53335">
    <property type="entry name" value="S-adenosyl-L-methionine-dependent methyltransferases"/>
    <property type="match status" value="1"/>
</dbReference>
<dbReference type="Gene3D" id="1.10.10.10">
    <property type="entry name" value="Winged helix-like DNA-binding domain superfamily/Winged helix DNA-binding domain"/>
    <property type="match status" value="1"/>
</dbReference>
<dbReference type="InterPro" id="IPR016461">
    <property type="entry name" value="COMT-like"/>
</dbReference>
<dbReference type="EMBL" id="MH497044">
    <property type="protein sequence ID" value="AZL49195.1"/>
    <property type="molecule type" value="Genomic_DNA"/>
</dbReference>
<dbReference type="InterPro" id="IPR036388">
    <property type="entry name" value="WH-like_DNA-bd_sf"/>
</dbReference>
<evidence type="ECO:0000256" key="3">
    <source>
        <dbReference type="ARBA" id="ARBA00022691"/>
    </source>
</evidence>
<dbReference type="GO" id="GO:0046983">
    <property type="term" value="F:protein dimerization activity"/>
    <property type="evidence" value="ECO:0007669"/>
    <property type="project" value="InterPro"/>
</dbReference>
<proteinExistence type="predicted"/>
<dbReference type="Pfam" id="PF00891">
    <property type="entry name" value="Methyltransf_2"/>
    <property type="match status" value="1"/>
</dbReference>
<dbReference type="Gene3D" id="1.10.287.1350">
    <property type="match status" value="1"/>
</dbReference>
<dbReference type="PROSITE" id="PS51683">
    <property type="entry name" value="SAM_OMT_II"/>
    <property type="match status" value="1"/>
</dbReference>
<keyword evidence="2 7" id="KW-0808">Transferase</keyword>
<dbReference type="AlphaFoldDB" id="A0A3S8TMF5"/>
<sequence>MREEIRTMDQQIQPSLAKMALGYITAEILYVAAELRLADAFDGGPRRYQELAKVTGADPRTLRRLLRALVGEGVVTQVDADRFELTELGGQLRADAPDSVRDTVLLTKTPELHRAWGQLLSVVRRGEPTLHPDTGKTPFEWLLDNEELAPKFHRLMGESTRALAPGITEAGDFGRFGTVADIGGGDGTLLAAILSAVPGPRGLLYDLPTAMETAPAILGEAGVADRCEIVGGDFFTSVPSGADAYLLKNVIHDWDDEKSVVVLRNCRAAMQPDARLLLVETVLPSIMTKDNVIAFADLGIMVGCGGAERSEEEYRELFDASGFTFTSITEVLADGQQTGFHVVEGTPTA</sequence>
<dbReference type="PANTHER" id="PTHR43712">
    <property type="entry name" value="PUTATIVE (AFU_ORTHOLOGUE AFUA_4G14580)-RELATED"/>
    <property type="match status" value="1"/>
</dbReference>
<dbReference type="InterPro" id="IPR029063">
    <property type="entry name" value="SAM-dependent_MTases_sf"/>
</dbReference>
<keyword evidence="3" id="KW-0949">S-adenosyl-L-methionine</keyword>
<reference evidence="7" key="1">
    <citation type="journal article" date="2018" name="J. Am. Chem. Soc.">
        <title>Design and biosynthesis of dimeric alboflavusins with biaryl linkages via regiospecific C-C bond coupling.</title>
        <authorList>
            <person name="Guo Z."/>
            <person name="Li P."/>
            <person name="Chen G."/>
            <person name="Li C."/>
            <person name="Cao Z."/>
            <person name="Zhang Y."/>
            <person name="Ren J."/>
            <person name="Xiang H."/>
            <person name="Lin S."/>
            <person name="Ju J."/>
            <person name="Chen Y."/>
        </authorList>
    </citation>
    <scope>NUCLEOTIDE SEQUENCE</scope>
    <source>
        <strain evidence="7">313</strain>
    </source>
</reference>